<dbReference type="OrthoDB" id="6162705at2759"/>
<protein>
    <submittedName>
        <fullName evidence="3">Uncharacterized protein LOC115888327</fullName>
    </submittedName>
</protein>
<reference evidence="3" key="1">
    <citation type="submission" date="2025-08" db="UniProtKB">
        <authorList>
            <consortium name="RefSeq"/>
        </authorList>
    </citation>
    <scope>IDENTIFICATION</scope>
    <source>
        <tissue evidence="3">Gonads</tissue>
    </source>
</reference>
<feature type="compositionally biased region" description="Low complexity" evidence="1">
    <location>
        <begin position="198"/>
        <end position="217"/>
    </location>
</feature>
<name>A0A6J2YKR9_SITOR</name>
<organism evidence="2 3">
    <name type="scientific">Sitophilus oryzae</name>
    <name type="common">Rice weevil</name>
    <name type="synonym">Curculio oryzae</name>
    <dbReference type="NCBI Taxonomy" id="7048"/>
    <lineage>
        <taxon>Eukaryota</taxon>
        <taxon>Metazoa</taxon>
        <taxon>Ecdysozoa</taxon>
        <taxon>Arthropoda</taxon>
        <taxon>Hexapoda</taxon>
        <taxon>Insecta</taxon>
        <taxon>Pterygota</taxon>
        <taxon>Neoptera</taxon>
        <taxon>Endopterygota</taxon>
        <taxon>Coleoptera</taxon>
        <taxon>Polyphaga</taxon>
        <taxon>Cucujiformia</taxon>
        <taxon>Curculionidae</taxon>
        <taxon>Dryophthorinae</taxon>
        <taxon>Sitophilus</taxon>
    </lineage>
</organism>
<keyword evidence="2" id="KW-1185">Reference proteome</keyword>
<dbReference type="AlphaFoldDB" id="A0A6J2YKR9"/>
<feature type="compositionally biased region" description="Low complexity" evidence="1">
    <location>
        <begin position="261"/>
        <end position="276"/>
    </location>
</feature>
<gene>
    <name evidence="3" type="primary">LOC115888327</name>
</gene>
<dbReference type="GeneID" id="115888327"/>
<evidence type="ECO:0000256" key="1">
    <source>
        <dbReference type="SAM" id="MobiDB-lite"/>
    </source>
</evidence>
<feature type="region of interest" description="Disordered" evidence="1">
    <location>
        <begin position="256"/>
        <end position="276"/>
    </location>
</feature>
<dbReference type="KEGG" id="soy:115888327"/>
<dbReference type="Proteomes" id="UP000504635">
    <property type="component" value="Unplaced"/>
</dbReference>
<feature type="compositionally biased region" description="Polar residues" evidence="1">
    <location>
        <begin position="39"/>
        <end position="73"/>
    </location>
</feature>
<evidence type="ECO:0000313" key="2">
    <source>
        <dbReference type="Proteomes" id="UP000504635"/>
    </source>
</evidence>
<feature type="region of interest" description="Disordered" evidence="1">
    <location>
        <begin position="195"/>
        <end position="217"/>
    </location>
</feature>
<dbReference type="InParanoid" id="A0A6J2YKR9"/>
<accession>A0A6J2YKR9</accession>
<feature type="compositionally biased region" description="Basic and acidic residues" evidence="1">
    <location>
        <begin position="1"/>
        <end position="32"/>
    </location>
</feature>
<proteinExistence type="predicted"/>
<sequence>MERSNKGDHSRKSEYADGEKPLKKARYVWEVKGKHHLKQPSNNSANASTSKENTQNGVNSEDNQKQDSISSSVTPTKNCCLKTFLDKTEDIMDRDSSDEDDSQKLPLESSLENEIPVTLVSAQPKNQDYYLRKWQARQIARGFVDNTINSMLETWGELVPTRIDTTDFVENCENDGQVEDDAILMAIQSHGLQSGWKSSPISEPNSSVSNSTTNSNCSSNFTTTVCSKIGSDSIILEKNSNIQESTCDNYENIQKEHENESSVASTSSSMSVDTVSSVSNPYDEDIGDEMNFLNAAVSVAIQKKGLTYG</sequence>
<dbReference type="RefSeq" id="XP_030763881.1">
    <property type="nucleotide sequence ID" value="XM_030908021.1"/>
</dbReference>
<evidence type="ECO:0000313" key="3">
    <source>
        <dbReference type="RefSeq" id="XP_030763881.1"/>
    </source>
</evidence>
<feature type="region of interest" description="Disordered" evidence="1">
    <location>
        <begin position="1"/>
        <end position="73"/>
    </location>
</feature>